<reference evidence="8 9" key="1">
    <citation type="journal article" date="2019" name="Int. J. Syst. Evol. Microbiol.">
        <title>Lactobacillus salitolerans sp. nov., a novel lactic acid bacterium isolated from spent mushroom substrates.</title>
        <authorList>
            <person name="Tohno M."/>
            <person name="Tanizawa Y."/>
            <person name="Kojima Y."/>
            <person name="Sakamoto M."/>
            <person name="Nakamura Y."/>
            <person name="Ohkuma M."/>
            <person name="Kobayashi H."/>
        </authorList>
    </citation>
    <scope>NUCLEOTIDE SEQUENCE [LARGE SCALE GENOMIC DNA]</scope>
    <source>
        <strain evidence="8 9">YK43</strain>
    </source>
</reference>
<evidence type="ECO:0000313" key="9">
    <source>
        <dbReference type="Proteomes" id="UP000286848"/>
    </source>
</evidence>
<feature type="transmembrane region" description="Helical" evidence="6">
    <location>
        <begin position="188"/>
        <end position="216"/>
    </location>
</feature>
<evidence type="ECO:0000256" key="5">
    <source>
        <dbReference type="ARBA" id="ARBA00023136"/>
    </source>
</evidence>
<dbReference type="SUPFAM" id="SSF56281">
    <property type="entry name" value="Metallo-hydrolase/oxidoreductase"/>
    <property type="match status" value="1"/>
</dbReference>
<organism evidence="8 9">
    <name type="scientific">Ligilactobacillus salitolerans</name>
    <dbReference type="NCBI Taxonomy" id="1808352"/>
    <lineage>
        <taxon>Bacteria</taxon>
        <taxon>Bacillati</taxon>
        <taxon>Bacillota</taxon>
        <taxon>Bacilli</taxon>
        <taxon>Lactobacillales</taxon>
        <taxon>Lactobacillaceae</taxon>
        <taxon>Ligilactobacillus</taxon>
    </lineage>
</organism>
<proteinExistence type="predicted"/>
<dbReference type="Gene3D" id="3.60.15.10">
    <property type="entry name" value="Ribonuclease Z/Hydroxyacylglutathione hydrolase-like"/>
    <property type="match status" value="1"/>
</dbReference>
<dbReference type="SMART" id="SM00849">
    <property type="entry name" value="Lactamase_B"/>
    <property type="match status" value="1"/>
</dbReference>
<sequence>MNPDAYTIDGDLLKFSGKWQEGRQSLLVYYHFKTRQEKENFKAQTKPLLVTLTGQISAIPGPTNENEFDFRRYMLGKNISNELQAAKLAYSQPEAKFQGPVTTLSNLLHVWRKKIIVTTEKFPQPLGWFIQVLVLGYQSEGFQDTMDNINQLGLLYLFTLSGMHVFYLITLIRWLLRQLGITKETTDLVLLLVLPLYGIIGGGSLGLLRSVAMSWLQICSSRFGLIKLSGVECWSIVLFLNLVIAPAAIFSLGAQLSYLLTLILLFDRRKSQLALGIKMTSFTIPLVLYQTFCWNIWTLPLSLLIGPIFDWFIFPVVLIGAFVGPLRSLCNAVLCYVQQFFGWGARLPGTIIYGKPSRLLVILMLALLLTCLVSNKRRQVGVLLGVTVLAGYCLIRFPMNNEVTYFDIGQGDCSLIRTKFAREVYLIDTGGRLSFNKEHWQDRHAKTNGESVVVNYLHSKGITRIDRMYLTHQDTDHVGNFPSISQKIAVKKLIVPAGMEKFASFKRRLALSGIDTQNVVPVTDHFVPSSARGSIQILHPFAAGQGKNEDSLVLLYQLQGLSFLFTGDLDKQNELMVMQKYPSLHADVMKTGHHGSNTASDPRFIAQMRPKLAIISAGRNNRYGHPAAETLATLARLRVPYLLTARDGMIKLIVRRSGQVTVEKYYHANQQ</sequence>
<feature type="transmembrane region" description="Helical" evidence="6">
    <location>
        <begin position="154"/>
        <end position="176"/>
    </location>
</feature>
<keyword evidence="9" id="KW-1185">Reference proteome</keyword>
<dbReference type="InterPro" id="IPR036866">
    <property type="entry name" value="RibonucZ/Hydroxyglut_hydro"/>
</dbReference>
<evidence type="ECO:0000256" key="4">
    <source>
        <dbReference type="ARBA" id="ARBA00022989"/>
    </source>
</evidence>
<keyword evidence="3 6" id="KW-0812">Transmembrane</keyword>
<dbReference type="GO" id="GO:0030420">
    <property type="term" value="P:establishment of competence for transformation"/>
    <property type="evidence" value="ECO:0007669"/>
    <property type="project" value="InterPro"/>
</dbReference>
<feature type="transmembrane region" description="Helical" evidence="6">
    <location>
        <begin position="380"/>
        <end position="399"/>
    </location>
</feature>
<dbReference type="Pfam" id="PF00753">
    <property type="entry name" value="Lactamase_B"/>
    <property type="match status" value="1"/>
</dbReference>
<evidence type="ECO:0000259" key="7">
    <source>
        <dbReference type="SMART" id="SM00849"/>
    </source>
</evidence>
<dbReference type="InterPro" id="IPR001279">
    <property type="entry name" value="Metallo-B-lactamas"/>
</dbReference>
<dbReference type="CDD" id="cd07731">
    <property type="entry name" value="ComA-like_MBL-fold"/>
    <property type="match status" value="1"/>
</dbReference>
<comment type="subcellular location">
    <subcellularLocation>
        <location evidence="1">Cell membrane</location>
        <topology evidence="1">Multi-pass membrane protein</topology>
    </subcellularLocation>
</comment>
<evidence type="ECO:0000256" key="3">
    <source>
        <dbReference type="ARBA" id="ARBA00022692"/>
    </source>
</evidence>
<dbReference type="NCBIfam" id="TIGR00361">
    <property type="entry name" value="ComEC_Rec2"/>
    <property type="match status" value="1"/>
</dbReference>
<dbReference type="AlphaFoldDB" id="A0A401IQV4"/>
<dbReference type="InterPro" id="IPR052159">
    <property type="entry name" value="Competence_DNA_uptake"/>
</dbReference>
<dbReference type="PANTHER" id="PTHR30619">
    <property type="entry name" value="DNA INTERNALIZATION/COMPETENCE PROTEIN COMEC/REC2"/>
    <property type="match status" value="1"/>
</dbReference>
<evidence type="ECO:0000256" key="2">
    <source>
        <dbReference type="ARBA" id="ARBA00022475"/>
    </source>
</evidence>
<dbReference type="EMBL" id="BFFP01000004">
    <property type="protein sequence ID" value="GBG93910.1"/>
    <property type="molecule type" value="Genomic_DNA"/>
</dbReference>
<evidence type="ECO:0000313" key="8">
    <source>
        <dbReference type="EMBL" id="GBG93910.1"/>
    </source>
</evidence>
<feature type="transmembrane region" description="Helical" evidence="6">
    <location>
        <begin position="357"/>
        <end position="373"/>
    </location>
</feature>
<accession>A0A401IQV4</accession>
<comment type="caution">
    <text evidence="8">The sequence shown here is derived from an EMBL/GenBank/DDBJ whole genome shotgun (WGS) entry which is preliminary data.</text>
</comment>
<dbReference type="Proteomes" id="UP000286848">
    <property type="component" value="Unassembled WGS sequence"/>
</dbReference>
<feature type="domain" description="Metallo-beta-lactamase" evidence="7">
    <location>
        <begin position="410"/>
        <end position="619"/>
    </location>
</feature>
<name>A0A401IQV4_9LACO</name>
<protein>
    <submittedName>
        <fullName evidence="8">Competence protein ComEC</fullName>
    </submittedName>
</protein>
<gene>
    <name evidence="8" type="primary">comEC</name>
    <name evidence="8" type="ORF">LFYK43_03690</name>
</gene>
<dbReference type="GO" id="GO:0005886">
    <property type="term" value="C:plasma membrane"/>
    <property type="evidence" value="ECO:0007669"/>
    <property type="project" value="UniProtKB-SubCell"/>
</dbReference>
<keyword evidence="2" id="KW-1003">Cell membrane</keyword>
<evidence type="ECO:0000256" key="6">
    <source>
        <dbReference type="SAM" id="Phobius"/>
    </source>
</evidence>
<keyword evidence="4 6" id="KW-1133">Transmembrane helix</keyword>
<dbReference type="Pfam" id="PF03772">
    <property type="entry name" value="Competence"/>
    <property type="match status" value="1"/>
</dbReference>
<dbReference type="InterPro" id="IPR035681">
    <property type="entry name" value="ComA-like_MBL"/>
</dbReference>
<evidence type="ECO:0000256" key="1">
    <source>
        <dbReference type="ARBA" id="ARBA00004651"/>
    </source>
</evidence>
<dbReference type="InterPro" id="IPR004477">
    <property type="entry name" value="ComEC_N"/>
</dbReference>
<dbReference type="InterPro" id="IPR004797">
    <property type="entry name" value="Competence_ComEC/Rec2"/>
</dbReference>
<dbReference type="NCBIfam" id="TIGR00360">
    <property type="entry name" value="ComEC_N-term"/>
    <property type="match status" value="1"/>
</dbReference>
<feature type="transmembrane region" description="Helical" evidence="6">
    <location>
        <begin position="236"/>
        <end position="266"/>
    </location>
</feature>
<keyword evidence="5 6" id="KW-0472">Membrane</keyword>
<feature type="transmembrane region" description="Helical" evidence="6">
    <location>
        <begin position="273"/>
        <end position="297"/>
    </location>
</feature>
<dbReference type="PANTHER" id="PTHR30619:SF7">
    <property type="entry name" value="BETA-LACTAMASE DOMAIN PROTEIN"/>
    <property type="match status" value="1"/>
</dbReference>